<proteinExistence type="predicted"/>
<evidence type="ECO:0000256" key="1">
    <source>
        <dbReference type="SAM" id="MobiDB-lite"/>
    </source>
</evidence>
<feature type="region of interest" description="Disordered" evidence="1">
    <location>
        <begin position="1"/>
        <end position="86"/>
    </location>
</feature>
<protein>
    <submittedName>
        <fullName evidence="2">Uncharacterized protein</fullName>
    </submittedName>
</protein>
<dbReference type="EMBL" id="CABFJX010000390">
    <property type="protein sequence ID" value="VTT77994.1"/>
    <property type="molecule type" value="Genomic_DNA"/>
</dbReference>
<reference evidence="2" key="1">
    <citation type="submission" date="2019-05" db="EMBL/GenBank/DDBJ databases">
        <authorList>
            <person name="Piombo E."/>
        </authorList>
    </citation>
    <scope>NUCLEOTIDE SEQUENCE</scope>
    <source>
        <strain evidence="2">C2S</strain>
    </source>
</reference>
<evidence type="ECO:0000313" key="2">
    <source>
        <dbReference type="EMBL" id="VTT77994.1"/>
    </source>
</evidence>
<dbReference type="Proteomes" id="UP000760494">
    <property type="component" value="Unassembled WGS sequence"/>
</dbReference>
<organism evidence="2 3">
    <name type="scientific">Fusarium fujikuroi</name>
    <name type="common">Bakanae and foot rot disease fungus</name>
    <name type="synonym">Gibberella fujikuroi</name>
    <dbReference type="NCBI Taxonomy" id="5127"/>
    <lineage>
        <taxon>Eukaryota</taxon>
        <taxon>Fungi</taxon>
        <taxon>Dikarya</taxon>
        <taxon>Ascomycota</taxon>
        <taxon>Pezizomycotina</taxon>
        <taxon>Sordariomycetes</taxon>
        <taxon>Hypocreomycetidae</taxon>
        <taxon>Hypocreales</taxon>
        <taxon>Nectriaceae</taxon>
        <taxon>Fusarium</taxon>
        <taxon>Fusarium fujikuroi species complex</taxon>
    </lineage>
</organism>
<dbReference type="AlphaFoldDB" id="A0A2H3SCI0"/>
<evidence type="ECO:0000313" key="3">
    <source>
        <dbReference type="Proteomes" id="UP000760494"/>
    </source>
</evidence>
<sequence length="86" mass="9066">MSPEQEVSSYMAKVVILPKMSNKDGGNSPTTSSGSRQSDGTPPNDQPAPISINGDDTSPIESSDGNFNTDEFTPIEVTADDKEESS</sequence>
<comment type="caution">
    <text evidence="2">The sequence shown here is derived from an EMBL/GenBank/DDBJ whole genome shotgun (WGS) entry which is preliminary data.</text>
</comment>
<accession>A0A2H3SCI0</accession>
<gene>
    <name evidence="2" type="ORF">C2S_10814</name>
</gene>
<name>A0A2H3SCI0_FUSFU</name>
<feature type="compositionally biased region" description="Polar residues" evidence="1">
    <location>
        <begin position="54"/>
        <end position="71"/>
    </location>
</feature>
<feature type="compositionally biased region" description="Polar residues" evidence="1">
    <location>
        <begin position="24"/>
        <end position="43"/>
    </location>
</feature>